<dbReference type="PANTHER" id="PTHR47048:SF1">
    <property type="entry name" value="PROTEIN SCAF11"/>
    <property type="match status" value="1"/>
</dbReference>
<sequence>MTGAGSGGQGPPDGLDSEEAEKCPVCLAALAGRELSMPDSCCHVFCLQCLLTWAELQMSPSCPVDRKPFINIYRWDSSRGLVQVQVQRRAVQTEAESCCCRNPEKKVCLKRSRRQKTERMANSKTRGLVRKCNNNDPSSLGRKKVRAIECCTWSPIPSITSTQEVEDPVWLMEDGPFDTELKLCKPQAQHCPWLSSAAPIPAGGTLRQLSHGRGWNNNRFPFGPTSLPFTSSSPFRPRPFVFQSVVCAITCPKGGEKRGGRSSSSKAPTKQPESLPSRRSGRNSRTQEESPASDSKSPRKLSVSDSDSSAGQSTKPTKPSQVPIKRKGKRVTNRKASGKRKATRKNSCSTAASEEEEEEAEGDGGDSNEMMEDPLKEQQVNNSEQLHNDAEGILNEEQSGLYSNDAEGGAESLKIEETHDETQEQSGEQQQEEEAGEDNSKHSCSSPLACDSPISGSEDKREEEPASSVTIQEKEYEEEASHSPPDSHNTLLEPPMSPQSGEHTEQDNDMEISVPSQEAHHEDSSEDLKDSVCKDLTQSGFPKTEEPEENIANQEAGTSKETNFEIPESAECLEDKSDEPKENAMPKEDITTPKEDNVPQEDLTMSKEDTAHHEVTTLMDDCMSKDDTNVVPMDCGSPMSEHGNDLIFEPSNDKTTVAAAAKLPAPETQVAKDDFTKRHQERERSQERKNGKQRRSRFHSPTSTWSPQREAKKEPSRRSRSRERDGSLPSSRPSRARSRDRDRDGERDYSRRDRSHPDLDQEPDHTEEGPALREDCPGNSLPRGRNVGVAGGLVLEVVLVKTDADKEALAALKMVSLLKILLIAKAGQKILTGSQKRPGGTLKSGAGTAWAHAGEISTGAEETGWSHAVGLVAQGLNVAGVRGRVATVACTTNSCWLYKLNFSGTGNNSGNDSYSRFNENRGGGRKKESDAGDSMLDRSGWSSASSWAVRKTLPADVQDYYSKRERGGPSSWNRQEEETQSLLVADPPKIDPSPQVIPGNAPVAVMSVLPPHPSQMGVLHHQYPIQTLPVTLQPAAPYAMPPQVPVHVHPAVPLLQLPAVGAQSLPPPPPPPPPMQAGNQTSLTTAQPDGHTTRMVSTVVGFIKPTLLPTPTKVSVAAVTQGQVQPSSTTQSSQHSKAQADSSKKEKKQQIQEKAVNEVKTAIKPFYQKKEITKEEYKEIVRKAVEKVCHSKSGEVNSSKVANLVKAYVDKYKHARKK</sequence>
<feature type="compositionally biased region" description="Basic and acidic residues" evidence="5">
    <location>
        <begin position="709"/>
        <end position="726"/>
    </location>
</feature>
<name>A0A1A8J5V7_NOTKU</name>
<dbReference type="PANTHER" id="PTHR47048">
    <property type="entry name" value="PROTEIN SCAF11"/>
    <property type="match status" value="1"/>
</dbReference>
<feature type="compositionally biased region" description="Polar residues" evidence="5">
    <location>
        <begin position="551"/>
        <end position="561"/>
    </location>
</feature>
<dbReference type="Gene3D" id="3.30.40.10">
    <property type="entry name" value="Zinc/RING finger domain, C3HC4 (zinc finger)"/>
    <property type="match status" value="1"/>
</dbReference>
<feature type="region of interest" description="Disordered" evidence="5">
    <location>
        <begin position="909"/>
        <end position="940"/>
    </location>
</feature>
<organism evidence="7">
    <name type="scientific">Nothobranchius kuhntae</name>
    <name type="common">Beira killifish</name>
    <dbReference type="NCBI Taxonomy" id="321403"/>
    <lineage>
        <taxon>Eukaryota</taxon>
        <taxon>Metazoa</taxon>
        <taxon>Chordata</taxon>
        <taxon>Craniata</taxon>
        <taxon>Vertebrata</taxon>
        <taxon>Euteleostomi</taxon>
        <taxon>Actinopterygii</taxon>
        <taxon>Neopterygii</taxon>
        <taxon>Teleostei</taxon>
        <taxon>Neoteleostei</taxon>
        <taxon>Acanthomorphata</taxon>
        <taxon>Ovalentaria</taxon>
        <taxon>Atherinomorphae</taxon>
        <taxon>Cyprinodontiformes</taxon>
        <taxon>Nothobranchiidae</taxon>
        <taxon>Nothobranchius</taxon>
    </lineage>
</organism>
<feature type="compositionally biased region" description="Basic and acidic residues" evidence="5">
    <location>
        <begin position="518"/>
        <end position="533"/>
    </location>
</feature>
<feature type="compositionally biased region" description="Polar residues" evidence="5">
    <location>
        <begin position="1077"/>
        <end position="1087"/>
    </location>
</feature>
<feature type="compositionally biased region" description="Basic and acidic residues" evidence="5">
    <location>
        <begin position="604"/>
        <end position="615"/>
    </location>
</feature>
<proteinExistence type="predicted"/>
<dbReference type="InterPro" id="IPR057031">
    <property type="entry name" value="SFR19-like_C"/>
</dbReference>
<dbReference type="InterPro" id="IPR017907">
    <property type="entry name" value="Znf_RING_CS"/>
</dbReference>
<dbReference type="GO" id="GO:0008270">
    <property type="term" value="F:zinc ion binding"/>
    <property type="evidence" value="ECO:0007669"/>
    <property type="project" value="UniProtKB-KW"/>
</dbReference>
<protein>
    <submittedName>
        <fullName evidence="7">SR-related CTD-associated factor 11</fullName>
    </submittedName>
</protein>
<keyword evidence="3" id="KW-0862">Zinc</keyword>
<feature type="region of interest" description="Disordered" evidence="5">
    <location>
        <begin position="253"/>
        <end position="780"/>
    </location>
</feature>
<dbReference type="Pfam" id="PF23030">
    <property type="entry name" value="SCAF11-like_C"/>
    <property type="match status" value="1"/>
</dbReference>
<reference evidence="7" key="1">
    <citation type="submission" date="2016-05" db="EMBL/GenBank/DDBJ databases">
        <authorList>
            <person name="Lavstsen T."/>
            <person name="Jespersen J.S."/>
        </authorList>
    </citation>
    <scope>NUCLEOTIDE SEQUENCE</scope>
    <source>
        <tissue evidence="7">Brain</tissue>
    </source>
</reference>
<dbReference type="AlphaFoldDB" id="A0A1A8J5V7"/>
<keyword evidence="2 4" id="KW-0863">Zinc-finger</keyword>
<evidence type="ECO:0000313" key="7">
    <source>
        <dbReference type="EMBL" id="SBR05007.1"/>
    </source>
</evidence>
<dbReference type="SUPFAM" id="SSF57850">
    <property type="entry name" value="RING/U-box"/>
    <property type="match status" value="1"/>
</dbReference>
<feature type="compositionally biased region" description="Basic residues" evidence="5">
    <location>
        <begin position="324"/>
        <end position="344"/>
    </location>
</feature>
<dbReference type="GO" id="GO:0000245">
    <property type="term" value="P:spliceosomal complex assembly"/>
    <property type="evidence" value="ECO:0007669"/>
    <property type="project" value="TreeGrafter"/>
</dbReference>
<keyword evidence="1" id="KW-0479">Metal-binding</keyword>
<dbReference type="PROSITE" id="PS50089">
    <property type="entry name" value="ZF_RING_2"/>
    <property type="match status" value="1"/>
</dbReference>
<evidence type="ECO:0000256" key="4">
    <source>
        <dbReference type="PROSITE-ProRule" id="PRU00175"/>
    </source>
</evidence>
<evidence type="ECO:0000256" key="1">
    <source>
        <dbReference type="ARBA" id="ARBA00022723"/>
    </source>
</evidence>
<feature type="compositionally biased region" description="Basic and acidic residues" evidence="5">
    <location>
        <begin position="1142"/>
        <end position="1153"/>
    </location>
</feature>
<feature type="compositionally biased region" description="Basic and acidic residues" evidence="5">
    <location>
        <begin position="737"/>
        <end position="776"/>
    </location>
</feature>
<dbReference type="InterPro" id="IPR001841">
    <property type="entry name" value="Znf_RING"/>
</dbReference>
<feature type="compositionally biased region" description="Pro residues" evidence="5">
    <location>
        <begin position="1065"/>
        <end position="1075"/>
    </location>
</feature>
<dbReference type="EMBL" id="HAED01018562">
    <property type="protein sequence ID" value="SBR05007.1"/>
    <property type="molecule type" value="Transcribed_RNA"/>
</dbReference>
<feature type="compositionally biased region" description="Acidic residues" evidence="5">
    <location>
        <begin position="353"/>
        <end position="372"/>
    </location>
</feature>
<feature type="region of interest" description="Disordered" evidence="5">
    <location>
        <begin position="960"/>
        <end position="988"/>
    </location>
</feature>
<gene>
    <name evidence="7" type="primary">SCAF11</name>
</gene>
<reference evidence="7" key="2">
    <citation type="submission" date="2016-06" db="EMBL/GenBank/DDBJ databases">
        <title>The genome of a short-lived fish provides insights into sex chromosome evolution and the genetic control of aging.</title>
        <authorList>
            <person name="Reichwald K."/>
            <person name="Felder M."/>
            <person name="Petzold A."/>
            <person name="Koch P."/>
            <person name="Groth M."/>
            <person name="Platzer M."/>
        </authorList>
    </citation>
    <scope>NUCLEOTIDE SEQUENCE</scope>
    <source>
        <tissue evidence="7">Brain</tissue>
    </source>
</reference>
<feature type="compositionally biased region" description="Basic and acidic residues" evidence="5">
    <location>
        <begin position="670"/>
        <end position="690"/>
    </location>
</feature>
<feature type="compositionally biased region" description="Low complexity" evidence="5">
    <location>
        <begin position="1120"/>
        <end position="1136"/>
    </location>
</feature>
<feature type="compositionally biased region" description="Basic and acidic residues" evidence="5">
    <location>
        <begin position="413"/>
        <end position="422"/>
    </location>
</feature>
<evidence type="ECO:0000256" key="2">
    <source>
        <dbReference type="ARBA" id="ARBA00022771"/>
    </source>
</evidence>
<feature type="domain" description="RING-type" evidence="6">
    <location>
        <begin position="23"/>
        <end position="66"/>
    </location>
</feature>
<dbReference type="InterPro" id="IPR013083">
    <property type="entry name" value="Znf_RING/FYVE/PHD"/>
</dbReference>
<feature type="compositionally biased region" description="Basic and acidic residues" evidence="5">
    <location>
        <begin position="573"/>
        <end position="597"/>
    </location>
</feature>
<evidence type="ECO:0000256" key="5">
    <source>
        <dbReference type="SAM" id="MobiDB-lite"/>
    </source>
</evidence>
<dbReference type="Pfam" id="PF13639">
    <property type="entry name" value="zf-RING_2"/>
    <property type="match status" value="1"/>
</dbReference>
<dbReference type="PROSITE" id="PS00518">
    <property type="entry name" value="ZF_RING_1"/>
    <property type="match status" value="1"/>
</dbReference>
<feature type="region of interest" description="Disordered" evidence="5">
    <location>
        <begin position="1120"/>
        <end position="1153"/>
    </location>
</feature>
<evidence type="ECO:0000259" key="6">
    <source>
        <dbReference type="PROSITE" id="PS50089"/>
    </source>
</evidence>
<feature type="compositionally biased region" description="Low complexity" evidence="5">
    <location>
        <begin position="300"/>
        <end position="313"/>
    </location>
</feature>
<evidence type="ECO:0000256" key="3">
    <source>
        <dbReference type="ARBA" id="ARBA00022833"/>
    </source>
</evidence>
<feature type="region of interest" description="Disordered" evidence="5">
    <location>
        <begin position="1060"/>
        <end position="1089"/>
    </location>
</feature>
<dbReference type="GO" id="GO:0003723">
    <property type="term" value="F:RNA binding"/>
    <property type="evidence" value="ECO:0007669"/>
    <property type="project" value="TreeGrafter"/>
</dbReference>
<accession>A0A1A8J5V7</accession>